<keyword evidence="4" id="KW-0804">Transcription</keyword>
<dbReference type="Pfam" id="PF13411">
    <property type="entry name" value="MerR_1"/>
    <property type="match status" value="1"/>
</dbReference>
<name>A0A9E2KDU8_9FIRM</name>
<reference evidence="7" key="2">
    <citation type="submission" date="2021-04" db="EMBL/GenBank/DDBJ databases">
        <authorList>
            <person name="Gilroy R."/>
        </authorList>
    </citation>
    <scope>NUCLEOTIDE SEQUENCE</scope>
    <source>
        <strain evidence="7">B5-657</strain>
    </source>
</reference>
<evidence type="ECO:0000313" key="8">
    <source>
        <dbReference type="Proteomes" id="UP000824229"/>
    </source>
</evidence>
<evidence type="ECO:0000256" key="5">
    <source>
        <dbReference type="SAM" id="Coils"/>
    </source>
</evidence>
<dbReference type="PANTHER" id="PTHR30204">
    <property type="entry name" value="REDOX-CYCLING DRUG-SENSING TRANSCRIPTIONAL ACTIVATOR SOXR"/>
    <property type="match status" value="1"/>
</dbReference>
<dbReference type="PANTHER" id="PTHR30204:SF69">
    <property type="entry name" value="MERR-FAMILY TRANSCRIPTIONAL REGULATOR"/>
    <property type="match status" value="1"/>
</dbReference>
<accession>A0A9E2KDU8</accession>
<dbReference type="InterPro" id="IPR047057">
    <property type="entry name" value="MerR_fam"/>
</dbReference>
<dbReference type="AlphaFoldDB" id="A0A9E2KDU8"/>
<organism evidence="7 8">
    <name type="scientific">Candidatus Cellulosilyticum pullistercoris</name>
    <dbReference type="NCBI Taxonomy" id="2838521"/>
    <lineage>
        <taxon>Bacteria</taxon>
        <taxon>Bacillati</taxon>
        <taxon>Bacillota</taxon>
        <taxon>Clostridia</taxon>
        <taxon>Lachnospirales</taxon>
        <taxon>Cellulosilyticaceae</taxon>
        <taxon>Cellulosilyticum</taxon>
    </lineage>
</organism>
<evidence type="ECO:0000256" key="3">
    <source>
        <dbReference type="ARBA" id="ARBA00023125"/>
    </source>
</evidence>
<evidence type="ECO:0000256" key="1">
    <source>
        <dbReference type="ARBA" id="ARBA00022491"/>
    </source>
</evidence>
<dbReference type="Gene3D" id="1.10.1660.10">
    <property type="match status" value="1"/>
</dbReference>
<dbReference type="GO" id="GO:0003700">
    <property type="term" value="F:DNA-binding transcription factor activity"/>
    <property type="evidence" value="ECO:0007669"/>
    <property type="project" value="InterPro"/>
</dbReference>
<evidence type="ECO:0000256" key="4">
    <source>
        <dbReference type="ARBA" id="ARBA00023163"/>
    </source>
</evidence>
<dbReference type="Proteomes" id="UP000824229">
    <property type="component" value="Unassembled WGS sequence"/>
</dbReference>
<dbReference type="InterPro" id="IPR009061">
    <property type="entry name" value="DNA-bd_dom_put_sf"/>
</dbReference>
<gene>
    <name evidence="7" type="ORF">H9872_10110</name>
</gene>
<evidence type="ECO:0000313" key="7">
    <source>
        <dbReference type="EMBL" id="MBU3805094.1"/>
    </source>
</evidence>
<feature type="domain" description="HTH merR-type" evidence="6">
    <location>
        <begin position="7"/>
        <end position="75"/>
    </location>
</feature>
<dbReference type="GO" id="GO:0003677">
    <property type="term" value="F:DNA binding"/>
    <property type="evidence" value="ECO:0007669"/>
    <property type="project" value="UniProtKB-KW"/>
</dbReference>
<dbReference type="EMBL" id="JAHLFQ010000239">
    <property type="protein sequence ID" value="MBU3805094.1"/>
    <property type="molecule type" value="Genomic_DNA"/>
</dbReference>
<dbReference type="SUPFAM" id="SSF46955">
    <property type="entry name" value="Putative DNA-binding domain"/>
    <property type="match status" value="1"/>
</dbReference>
<comment type="caution">
    <text evidence="7">The sequence shown here is derived from an EMBL/GenBank/DDBJ whole genome shotgun (WGS) entry which is preliminary data.</text>
</comment>
<keyword evidence="2" id="KW-0805">Transcription regulation</keyword>
<dbReference type="SMART" id="SM00422">
    <property type="entry name" value="HTH_MERR"/>
    <property type="match status" value="1"/>
</dbReference>
<evidence type="ECO:0000259" key="6">
    <source>
        <dbReference type="PROSITE" id="PS50937"/>
    </source>
</evidence>
<dbReference type="PROSITE" id="PS50937">
    <property type="entry name" value="HTH_MERR_2"/>
    <property type="match status" value="1"/>
</dbReference>
<dbReference type="InterPro" id="IPR000551">
    <property type="entry name" value="MerR-type_HTH_dom"/>
</dbReference>
<reference evidence="7" key="1">
    <citation type="journal article" date="2021" name="PeerJ">
        <title>Extensive microbial diversity within the chicken gut microbiome revealed by metagenomics and culture.</title>
        <authorList>
            <person name="Gilroy R."/>
            <person name="Ravi A."/>
            <person name="Getino M."/>
            <person name="Pursley I."/>
            <person name="Horton D.L."/>
            <person name="Alikhan N.F."/>
            <person name="Baker D."/>
            <person name="Gharbi K."/>
            <person name="Hall N."/>
            <person name="Watson M."/>
            <person name="Adriaenssens E.M."/>
            <person name="Foster-Nyarko E."/>
            <person name="Jarju S."/>
            <person name="Secka A."/>
            <person name="Antonio M."/>
            <person name="Oren A."/>
            <person name="Chaudhuri R.R."/>
            <person name="La Ragione R."/>
            <person name="Hildebrand F."/>
            <person name="Pallen M.J."/>
        </authorList>
    </citation>
    <scope>NUCLEOTIDE SEQUENCE</scope>
    <source>
        <strain evidence="7">B5-657</strain>
    </source>
</reference>
<keyword evidence="5" id="KW-0175">Coiled coil</keyword>
<keyword evidence="3" id="KW-0238">DNA-binding</keyword>
<feature type="coiled-coil region" evidence="5">
    <location>
        <begin position="147"/>
        <end position="203"/>
    </location>
</feature>
<proteinExistence type="predicted"/>
<keyword evidence="1" id="KW-0678">Repressor</keyword>
<protein>
    <submittedName>
        <fullName evidence="7">MerR family transcriptional regulator</fullName>
    </submittedName>
</protein>
<sequence>MVQDKSFLSVKDVAEMLETEAYVLRFYEKELNLDIKRNSKGHRVYTLEDVEVFRKIQDMREQGLQLKAIEAIVHDHSGETKETYEQLSSITVSAVAPVKNSDLVDVDITSAEDEKVRQFSFLIKDMLKQALVECNQQSQIELQETIKKEVDTAVEEKVSKYQEAQDEKNEEYYRRLDETMREIQKMRKEMSEAKEEAINKKEKGSFWSRLFKDKNETAQI</sequence>
<evidence type="ECO:0000256" key="2">
    <source>
        <dbReference type="ARBA" id="ARBA00023015"/>
    </source>
</evidence>